<keyword evidence="2 5" id="KW-0456">Lyase</keyword>
<dbReference type="NCBIfam" id="NF003971">
    <property type="entry name" value="PRK05465.1"/>
    <property type="match status" value="1"/>
</dbReference>
<keyword evidence="1 5" id="KW-0846">Cobalamin</keyword>
<gene>
    <name evidence="5" type="primary">eutC</name>
    <name evidence="6" type="ORF">WQQ_27090</name>
</gene>
<comment type="catalytic activity">
    <reaction evidence="5">
        <text>ethanolamine = acetaldehyde + NH4(+)</text>
        <dbReference type="Rhea" id="RHEA:15313"/>
        <dbReference type="ChEBI" id="CHEBI:15343"/>
        <dbReference type="ChEBI" id="CHEBI:28938"/>
        <dbReference type="ChEBI" id="CHEBI:57603"/>
        <dbReference type="EC" id="4.3.1.7"/>
    </reaction>
</comment>
<dbReference type="InterPro" id="IPR042251">
    <property type="entry name" value="EutC_C"/>
</dbReference>
<feature type="binding site" evidence="5">
    <location>
        <position position="162"/>
    </location>
    <ligand>
        <name>adenosylcob(III)alamin</name>
        <dbReference type="ChEBI" id="CHEBI:18408"/>
    </ligand>
</feature>
<dbReference type="Pfam" id="PF05985">
    <property type="entry name" value="EutC"/>
    <property type="match status" value="1"/>
</dbReference>
<evidence type="ECO:0000256" key="5">
    <source>
        <dbReference type="HAMAP-Rule" id="MF_00601"/>
    </source>
</evidence>
<dbReference type="Proteomes" id="UP000003704">
    <property type="component" value="Unassembled WGS sequence"/>
</dbReference>
<dbReference type="InterPro" id="IPR009246">
    <property type="entry name" value="EutC"/>
</dbReference>
<protein>
    <recommendedName>
        <fullName evidence="5">Ethanolamine ammonia-lyase small subunit</fullName>
        <shortName evidence="5">EAL small subunit</shortName>
        <ecNumber evidence="5">4.3.1.7</ecNumber>
    </recommendedName>
</protein>
<evidence type="ECO:0000256" key="4">
    <source>
        <dbReference type="ARBA" id="ARBA00024446"/>
    </source>
</evidence>
<evidence type="ECO:0000313" key="6">
    <source>
        <dbReference type="EMBL" id="EIT69127.1"/>
    </source>
</evidence>
<comment type="subunit">
    <text evidence="5">The basic unit is a heterodimer which dimerizes to form tetramers. The heterotetramers trimerize; 6 large subunits form a core ring with 6 small subunits projecting outwards.</text>
</comment>
<evidence type="ECO:0000256" key="3">
    <source>
        <dbReference type="ARBA" id="ARBA00023285"/>
    </source>
</evidence>
<dbReference type="GO" id="GO:0008851">
    <property type="term" value="F:ethanolamine ammonia-lyase activity"/>
    <property type="evidence" value="ECO:0007669"/>
    <property type="project" value="UniProtKB-UniRule"/>
</dbReference>
<comment type="similarity">
    <text evidence="5">Belongs to the EutC family.</text>
</comment>
<dbReference type="STRING" id="1172194.WQQ_27090"/>
<organism evidence="6 7">
    <name type="scientific">Hydrocarboniphaga effusa AP103</name>
    <dbReference type="NCBI Taxonomy" id="1172194"/>
    <lineage>
        <taxon>Bacteria</taxon>
        <taxon>Pseudomonadati</taxon>
        <taxon>Pseudomonadota</taxon>
        <taxon>Gammaproteobacteria</taxon>
        <taxon>Nevskiales</taxon>
        <taxon>Nevskiaceae</taxon>
        <taxon>Hydrocarboniphaga</taxon>
    </lineage>
</organism>
<dbReference type="Gene3D" id="3.40.50.11240">
    <property type="entry name" value="Ethanolamine ammonia-lyase light chain (EutC)"/>
    <property type="match status" value="1"/>
</dbReference>
<sequence length="266" mass="28542">MSDEPDLVRGRSEPALDPWSELRRHTAARIAIGRSGSSLPTREVLAFGLAHAQARDAVHLPLEVPALRSELEHAGWRVIEVRSRADDRAAYLARPDWGRRLHAQSLAELAEVEREADIVFVIGDGLSSIAVQRHAAALLAQLKPLLEGFSVAPIVIATQARVALADEVGEYIEAKLAVSLIGERPGLSSPDSLGAYVTYAPKVGTTDEARNCISNIRPEGFSIAAAAQLIAAHIRASLRARLSGVALRFDPSRALGEGARAPDQKL</sequence>
<dbReference type="InterPro" id="IPR042255">
    <property type="entry name" value="EutC_N"/>
</dbReference>
<comment type="cofactor">
    <cofactor evidence="5">
        <name>adenosylcob(III)alamin</name>
        <dbReference type="ChEBI" id="CHEBI:18408"/>
    </cofactor>
    <text evidence="5">Binds between the large and small subunits.</text>
</comment>
<dbReference type="OrthoDB" id="114248at2"/>
<evidence type="ECO:0000256" key="1">
    <source>
        <dbReference type="ARBA" id="ARBA00022628"/>
    </source>
</evidence>
<keyword evidence="3 5" id="KW-0170">Cobalt</keyword>
<dbReference type="PANTHER" id="PTHR39330">
    <property type="entry name" value="ETHANOLAMINE AMMONIA-LYASE LIGHT CHAIN"/>
    <property type="match status" value="1"/>
</dbReference>
<keyword evidence="7" id="KW-1185">Reference proteome</keyword>
<dbReference type="HAMAP" id="MF_00601">
    <property type="entry name" value="EutC"/>
    <property type="match status" value="1"/>
</dbReference>
<dbReference type="Gene3D" id="1.10.30.40">
    <property type="entry name" value="Ethanolamine ammonia-lyase light chain (EutC), N-terminal domain"/>
    <property type="match status" value="1"/>
</dbReference>
<dbReference type="GO" id="GO:0046336">
    <property type="term" value="P:ethanolamine catabolic process"/>
    <property type="evidence" value="ECO:0007669"/>
    <property type="project" value="UniProtKB-UniRule"/>
</dbReference>
<feature type="binding site" evidence="5">
    <location>
        <position position="183"/>
    </location>
    <ligand>
        <name>adenosylcob(III)alamin</name>
        <dbReference type="ChEBI" id="CHEBI:18408"/>
    </ligand>
</feature>
<comment type="subcellular location">
    <subcellularLocation>
        <location evidence="5">Bacterial microcompartment</location>
    </subcellularLocation>
</comment>
<evidence type="ECO:0000256" key="2">
    <source>
        <dbReference type="ARBA" id="ARBA00023239"/>
    </source>
</evidence>
<dbReference type="PANTHER" id="PTHR39330:SF1">
    <property type="entry name" value="ETHANOLAMINE AMMONIA-LYASE SMALL SUBUNIT"/>
    <property type="match status" value="1"/>
</dbReference>
<accession>I7ZBU0</accession>
<dbReference type="UniPathway" id="UPA00560"/>
<comment type="pathway">
    <text evidence="5">Amine and polyamine degradation; ethanolamine degradation.</text>
</comment>
<comment type="caution">
    <text evidence="6">The sequence shown here is derived from an EMBL/GenBank/DDBJ whole genome shotgun (WGS) entry which is preliminary data.</text>
</comment>
<evidence type="ECO:0000313" key="7">
    <source>
        <dbReference type="Proteomes" id="UP000003704"/>
    </source>
</evidence>
<dbReference type="GO" id="GO:0009350">
    <property type="term" value="C:ethanolamine ammonia-lyase complex"/>
    <property type="evidence" value="ECO:0007669"/>
    <property type="project" value="UniProtKB-UniRule"/>
</dbReference>
<reference evidence="6 7" key="1">
    <citation type="journal article" date="2012" name="J. Bacteriol.">
        <title>Genome Sequence of n-Alkane-Degrading Hydrocarboniphaga effusa Strain AP103T (ATCC BAA-332T).</title>
        <authorList>
            <person name="Chang H.K."/>
            <person name="Zylstra G.J."/>
            <person name="Chae J.C."/>
        </authorList>
    </citation>
    <scope>NUCLEOTIDE SEQUENCE [LARGE SCALE GENOMIC DNA]</scope>
    <source>
        <strain evidence="6 7">AP103</strain>
    </source>
</reference>
<dbReference type="PATRIC" id="fig|1172194.4.peg.2619"/>
<proteinExistence type="inferred from homology"/>
<dbReference type="EC" id="4.3.1.7" evidence="5"/>
<dbReference type="EMBL" id="AKGD01000002">
    <property type="protein sequence ID" value="EIT69127.1"/>
    <property type="molecule type" value="Genomic_DNA"/>
</dbReference>
<dbReference type="GO" id="GO:0031419">
    <property type="term" value="F:cobalamin binding"/>
    <property type="evidence" value="ECO:0007669"/>
    <property type="project" value="UniProtKB-UniRule"/>
</dbReference>
<dbReference type="PIRSF" id="PIRSF018982">
    <property type="entry name" value="EutC"/>
    <property type="match status" value="1"/>
</dbReference>
<dbReference type="RefSeq" id="WP_007185650.1">
    <property type="nucleotide sequence ID" value="NZ_AKGD01000002.1"/>
</dbReference>
<feature type="binding site" evidence="5">
    <location>
        <position position="212"/>
    </location>
    <ligand>
        <name>adenosylcob(III)alamin</name>
        <dbReference type="ChEBI" id="CHEBI:18408"/>
    </ligand>
</feature>
<keyword evidence="4 5" id="KW-1283">Bacterial microcompartment</keyword>
<dbReference type="GO" id="GO:0031471">
    <property type="term" value="C:ethanolamine degradation polyhedral organelle"/>
    <property type="evidence" value="ECO:0007669"/>
    <property type="project" value="UniProtKB-UniRule"/>
</dbReference>
<dbReference type="AlphaFoldDB" id="I7ZBU0"/>
<name>I7ZBU0_9GAMM</name>
<dbReference type="GO" id="GO:0006520">
    <property type="term" value="P:amino acid metabolic process"/>
    <property type="evidence" value="ECO:0007669"/>
    <property type="project" value="InterPro"/>
</dbReference>
<comment type="function">
    <text evidence="5">Catalyzes the deamination of various vicinal amino-alcohols to oxo compounds. Allows this organism to utilize ethanolamine as the sole source of nitrogen and carbon in the presence of external vitamin B12.</text>
</comment>